<dbReference type="InterPro" id="IPR017170">
    <property type="entry name" value="Lhr-like"/>
</dbReference>
<evidence type="ECO:0000259" key="4">
    <source>
        <dbReference type="PROSITE" id="PS51192"/>
    </source>
</evidence>
<dbReference type="GO" id="GO:0016887">
    <property type="term" value="F:ATP hydrolysis activity"/>
    <property type="evidence" value="ECO:0007669"/>
    <property type="project" value="TreeGrafter"/>
</dbReference>
<dbReference type="GO" id="GO:0004386">
    <property type="term" value="F:helicase activity"/>
    <property type="evidence" value="ECO:0007669"/>
    <property type="project" value="UniProtKB-KW"/>
</dbReference>
<dbReference type="SMART" id="SM00487">
    <property type="entry name" value="DEXDc"/>
    <property type="match status" value="1"/>
</dbReference>
<evidence type="ECO:0000256" key="1">
    <source>
        <dbReference type="ARBA" id="ARBA00022741"/>
    </source>
</evidence>
<keyword evidence="2" id="KW-0067">ATP-binding</keyword>
<dbReference type="InterPro" id="IPR014001">
    <property type="entry name" value="Helicase_ATP-bd"/>
</dbReference>
<dbReference type="PANTHER" id="PTHR47962">
    <property type="entry name" value="ATP-DEPENDENT HELICASE LHR-RELATED-RELATED"/>
    <property type="match status" value="1"/>
</dbReference>
<keyword evidence="6" id="KW-0347">Helicase</keyword>
<dbReference type="GO" id="GO:0003677">
    <property type="term" value="F:DNA binding"/>
    <property type="evidence" value="ECO:0007669"/>
    <property type="project" value="TreeGrafter"/>
</dbReference>
<dbReference type="Pfam" id="PF00271">
    <property type="entry name" value="Helicase_C"/>
    <property type="match status" value="1"/>
</dbReference>
<dbReference type="SMART" id="SM00490">
    <property type="entry name" value="HELICc"/>
    <property type="match status" value="1"/>
</dbReference>
<evidence type="ECO:0000256" key="3">
    <source>
        <dbReference type="ARBA" id="ARBA00093467"/>
    </source>
</evidence>
<keyword evidence="6" id="KW-0378">Hydrolase</keyword>
<protein>
    <submittedName>
        <fullName evidence="6">DEAD/DEAH box helicase</fullName>
    </submittedName>
</protein>
<dbReference type="Gene3D" id="3.40.50.300">
    <property type="entry name" value="P-loop containing nucleotide triphosphate hydrolases"/>
    <property type="match status" value="2"/>
</dbReference>
<sequence>MHQNLDSRIQTLLKQKNWPTLTKIQEMSFPSISNGNNTLIIAPTGYGKTEAAVLPLFNQMINEDVKPVAVLYITPLKALINDLSLRIDWWASKLGLIVNRKHGEVPQKEKNLRLKHAPHILVTTPEGLEIDLDWASKFRDFYKNVRWVIIDEVHELINSKRGSQLAILLERLKYFTGRDFQRIGLSATVSNENLVADFLFGSSDRKRSIIKLEGKRDFQIKVKKIDNGSWEDAASSLISSIEPPSLIFTNSRFSTERLHEELEKLGQKDVFVHHSSISRDLKDMVEEKLRKNQSNAVICTKTLELGIHIGEIKKVIMFRPPPSVSSFLQRLGRSGHSVSGTPNGEIISMFDFDVLESLALCEMAKKGKVEKPIVDNSLDVVARELLGHLLQNQETKLEDFYKIVTGARAFSNLGIKTFMRMIDCLEANGLLKKEGDVLKLGPNFFRVWRFNREYKTIWCKDFSEFFSLINNNDTFSLRFEGKVIGEIDAVYVYKHIRVNDVIRISGKLWKVTRINVNKMSLDVVPENSRKGEIPIWRGENISKSYMIAKGESIILKEGKIDKKILDDKAYSSIKELTDFYKEKEIPFPSNSTIVLEKRDEEWVYSAIIDERISNTIAHIMLYLTSKRYTLSTYARASIYGFSIKGSPIDLLQELKDYDEEKMKAVIKKAILRSSLFIATLKEIQPSFGRLGRKIDPERDKFIVNEALRQTLRKYFSVKGTISFLKSIREEKISIVTYGGETPIGDAVVSHVPIRPWLIDIVESIYEALKGGAYTSSELAEVLGIPLKSLENKLKQLKKMSDKYKISSFIDVDSKEVRWVLVDDFQNIVNSDDYFTSFTPSNLEETFIALLKSADRESQIELIFKPKDIIQNPEDIKRRIPFEDIGELRVIDMNEMSYSTPLKFYGVSRQVIAYILLNATTYIQSVKFS</sequence>
<dbReference type="PIRSF" id="PIRSF037307">
    <property type="entry name" value="Lhr-like_helic_prd"/>
    <property type="match status" value="1"/>
</dbReference>
<dbReference type="SUPFAM" id="SSF52540">
    <property type="entry name" value="P-loop containing nucleoside triphosphate hydrolases"/>
    <property type="match status" value="1"/>
</dbReference>
<feature type="domain" description="Helicase C-terminal" evidence="5">
    <location>
        <begin position="233"/>
        <end position="379"/>
    </location>
</feature>
<evidence type="ECO:0000313" key="6">
    <source>
        <dbReference type="EMBL" id="MUN28010.1"/>
    </source>
</evidence>
<dbReference type="PROSITE" id="PS51192">
    <property type="entry name" value="HELICASE_ATP_BIND_1"/>
    <property type="match status" value="1"/>
</dbReference>
<dbReference type="Pfam" id="PF00270">
    <property type="entry name" value="DEAD"/>
    <property type="match status" value="1"/>
</dbReference>
<dbReference type="EMBL" id="WGGD01000005">
    <property type="protein sequence ID" value="MUN28010.1"/>
    <property type="molecule type" value="Genomic_DNA"/>
</dbReference>
<comment type="caution">
    <text evidence="6">The sequence shown here is derived from an EMBL/GenBank/DDBJ whole genome shotgun (WGS) entry which is preliminary data.</text>
</comment>
<dbReference type="PROSITE" id="PS51194">
    <property type="entry name" value="HELICASE_CTER"/>
    <property type="match status" value="1"/>
</dbReference>
<dbReference type="InterPro" id="IPR027417">
    <property type="entry name" value="P-loop_NTPase"/>
</dbReference>
<organism evidence="6 7">
    <name type="scientific">Sulfuracidifex metallicus DSM 6482 = JCM 9184</name>
    <dbReference type="NCBI Taxonomy" id="523847"/>
    <lineage>
        <taxon>Archaea</taxon>
        <taxon>Thermoproteota</taxon>
        <taxon>Thermoprotei</taxon>
        <taxon>Sulfolobales</taxon>
        <taxon>Sulfolobaceae</taxon>
        <taxon>Sulfuracidifex</taxon>
    </lineage>
</organism>
<dbReference type="InterPro" id="IPR052511">
    <property type="entry name" value="ATP-dep_Helicase"/>
</dbReference>
<keyword evidence="7" id="KW-1185">Reference proteome</keyword>
<proteinExistence type="inferred from homology"/>
<dbReference type="InterPro" id="IPR001650">
    <property type="entry name" value="Helicase_C-like"/>
</dbReference>
<keyword evidence="1" id="KW-0547">Nucleotide-binding</keyword>
<evidence type="ECO:0000256" key="2">
    <source>
        <dbReference type="ARBA" id="ARBA00022840"/>
    </source>
</evidence>
<dbReference type="PANTHER" id="PTHR47962:SF5">
    <property type="entry name" value="ATP-DEPENDENT HELICASE LHR-RELATED"/>
    <property type="match status" value="1"/>
</dbReference>
<reference evidence="6 7" key="1">
    <citation type="submission" date="2019-10" db="EMBL/GenBank/DDBJ databases">
        <title>Sequencing and Assembly of Multiple Reported Metal-Biooxidizing Members of the Extremely Thermoacidophilic Archaeal Family Sulfolobaceae.</title>
        <authorList>
            <person name="Counts J.A."/>
            <person name="Kelly R.M."/>
        </authorList>
    </citation>
    <scope>NUCLEOTIDE SEQUENCE [LARGE SCALE GENOMIC DNA]</scope>
    <source>
        <strain evidence="6 7">DSM 6482</strain>
    </source>
</reference>
<dbReference type="RefSeq" id="WP_156016064.1">
    <property type="nucleotide sequence ID" value="NZ_WGGD01000005.1"/>
</dbReference>
<comment type="similarity">
    <text evidence="3">Belongs to the Lhr helicase family. Lhr-Core subfamily.</text>
</comment>
<gene>
    <name evidence="6" type="ORF">GC250_00665</name>
</gene>
<dbReference type="GO" id="GO:0140097">
    <property type="term" value="F:catalytic activity, acting on DNA"/>
    <property type="evidence" value="ECO:0007669"/>
    <property type="project" value="UniProtKB-ARBA"/>
</dbReference>
<dbReference type="GO" id="GO:0005524">
    <property type="term" value="F:ATP binding"/>
    <property type="evidence" value="ECO:0007669"/>
    <property type="project" value="UniProtKB-KW"/>
</dbReference>
<feature type="domain" description="Helicase ATP-binding" evidence="4">
    <location>
        <begin position="29"/>
        <end position="207"/>
    </location>
</feature>
<dbReference type="Proteomes" id="UP000470772">
    <property type="component" value="Unassembled WGS sequence"/>
</dbReference>
<name>A0A6A9QIF7_SULME</name>
<dbReference type="AlphaFoldDB" id="A0A6A9QIF7"/>
<accession>A0A6A9QIF7</accession>
<evidence type="ECO:0000313" key="7">
    <source>
        <dbReference type="Proteomes" id="UP000470772"/>
    </source>
</evidence>
<dbReference type="InterPro" id="IPR011545">
    <property type="entry name" value="DEAD/DEAH_box_helicase_dom"/>
</dbReference>
<evidence type="ECO:0000259" key="5">
    <source>
        <dbReference type="PROSITE" id="PS51194"/>
    </source>
</evidence>